<dbReference type="Proteomes" id="UP000636949">
    <property type="component" value="Unassembled WGS sequence"/>
</dbReference>
<keyword evidence="2" id="KW-1185">Reference proteome</keyword>
<sequence length="200" mass="23068">MHNKASSKPTKFDSNKANELDDLLLNLYPEPADNFDKDEHIFSLSMLDGYLTAVLLCPDMIDHEDWLEGVWQEDAPPQFKSEAEKEKLIKLLIAEHSRVKKAFANELTEFEPLVYHEMHNGQALPAIDLWLDGFERGFEYFVDAWILNPQIEAVIDDILGFDDDCDFEHLSLDQRNKSLERLTDLIIQLYALICSNPNAK</sequence>
<organism evidence="1 2">
    <name type="scientific">Cysteiniphilum litorale</name>
    <dbReference type="NCBI Taxonomy" id="2056700"/>
    <lineage>
        <taxon>Bacteria</taxon>
        <taxon>Pseudomonadati</taxon>
        <taxon>Pseudomonadota</taxon>
        <taxon>Gammaproteobacteria</taxon>
        <taxon>Thiotrichales</taxon>
        <taxon>Fastidiosibacteraceae</taxon>
        <taxon>Cysteiniphilum</taxon>
    </lineage>
</organism>
<dbReference type="EMBL" id="BMJS01000001">
    <property type="protein sequence ID" value="GGF87308.1"/>
    <property type="molecule type" value="Genomic_DNA"/>
</dbReference>
<proteinExistence type="predicted"/>
<reference evidence="1" key="1">
    <citation type="journal article" date="2014" name="Int. J. Syst. Evol. Microbiol.">
        <title>Complete genome sequence of Corynebacterium casei LMG S-19264T (=DSM 44701T), isolated from a smear-ripened cheese.</title>
        <authorList>
            <consortium name="US DOE Joint Genome Institute (JGI-PGF)"/>
            <person name="Walter F."/>
            <person name="Albersmeier A."/>
            <person name="Kalinowski J."/>
            <person name="Ruckert C."/>
        </authorList>
    </citation>
    <scope>NUCLEOTIDE SEQUENCE</scope>
    <source>
        <strain evidence="1">CGMCC 1.15758</strain>
    </source>
</reference>
<dbReference type="InterPro" id="IPR011978">
    <property type="entry name" value="YgfB-like"/>
</dbReference>
<gene>
    <name evidence="1" type="ORF">GCM10010995_00850</name>
</gene>
<dbReference type="SUPFAM" id="SSF101327">
    <property type="entry name" value="YgfB-like"/>
    <property type="match status" value="1"/>
</dbReference>
<dbReference type="RefSeq" id="WP_117001303.1">
    <property type="nucleotide sequence ID" value="NZ_BMJS01000001.1"/>
</dbReference>
<dbReference type="InterPro" id="IPR036255">
    <property type="entry name" value="YgfB-like_sf"/>
</dbReference>
<comment type="caution">
    <text evidence="1">The sequence shown here is derived from an EMBL/GenBank/DDBJ whole genome shotgun (WGS) entry which is preliminary data.</text>
</comment>
<evidence type="ECO:0000313" key="2">
    <source>
        <dbReference type="Proteomes" id="UP000636949"/>
    </source>
</evidence>
<dbReference type="Gene3D" id="1.20.120.740">
    <property type="entry name" value="YgfB uncharacterised protein family UPF0149, PF03695"/>
    <property type="match status" value="1"/>
</dbReference>
<reference evidence="1" key="2">
    <citation type="submission" date="2020-09" db="EMBL/GenBank/DDBJ databases">
        <authorList>
            <person name="Sun Q."/>
            <person name="Zhou Y."/>
        </authorList>
    </citation>
    <scope>NUCLEOTIDE SEQUENCE</scope>
    <source>
        <strain evidence="1">CGMCC 1.15758</strain>
    </source>
</reference>
<dbReference type="OrthoDB" id="570299at2"/>
<protein>
    <recommendedName>
        <fullName evidence="3">YecA family protein</fullName>
    </recommendedName>
</protein>
<name>A0A8J3E648_9GAMM</name>
<evidence type="ECO:0000313" key="1">
    <source>
        <dbReference type="EMBL" id="GGF87308.1"/>
    </source>
</evidence>
<dbReference type="Pfam" id="PF03695">
    <property type="entry name" value="UPF0149"/>
    <property type="match status" value="1"/>
</dbReference>
<dbReference type="NCBIfam" id="TIGR02292">
    <property type="entry name" value="ygfB_yecA"/>
    <property type="match status" value="1"/>
</dbReference>
<evidence type="ECO:0008006" key="3">
    <source>
        <dbReference type="Google" id="ProtNLM"/>
    </source>
</evidence>
<dbReference type="AlphaFoldDB" id="A0A8J3E648"/>
<accession>A0A8J3E648</accession>